<feature type="compositionally biased region" description="Polar residues" evidence="4">
    <location>
        <begin position="12"/>
        <end position="22"/>
    </location>
</feature>
<evidence type="ECO:0000256" key="3">
    <source>
        <dbReference type="ARBA" id="ARBA00022842"/>
    </source>
</evidence>
<evidence type="ECO:0000256" key="4">
    <source>
        <dbReference type="SAM" id="MobiDB-lite"/>
    </source>
</evidence>
<proteinExistence type="predicted"/>
<dbReference type="Gene3D" id="3.90.79.10">
    <property type="entry name" value="Nucleoside Triphosphate Pyrophosphohydrolase"/>
    <property type="match status" value="1"/>
</dbReference>
<dbReference type="PANTHER" id="PTHR43046">
    <property type="entry name" value="GDP-MANNOSE MANNOSYL HYDROLASE"/>
    <property type="match status" value="1"/>
</dbReference>
<accession>A0A8G1EGN6</accession>
<dbReference type="PROSITE" id="PS51462">
    <property type="entry name" value="NUDIX"/>
    <property type="match status" value="1"/>
</dbReference>
<keyword evidence="2 6" id="KW-0378">Hydrolase</keyword>
<reference evidence="6" key="2">
    <citation type="submission" date="2019-03" db="EMBL/GenBank/DDBJ databases">
        <authorList>
            <person name="Chen S.-C."/>
            <person name="Wu S.-Y."/>
            <person name="Lai M.-C."/>
        </authorList>
    </citation>
    <scope>NUCLEOTIDE SEQUENCE</scope>
    <source>
        <strain evidence="6">ML15</strain>
    </source>
</reference>
<sequence>MPMPPASPALQERSSSTTTFSEVSGACGGSKTPAGFRPPPSWVCDPDFSRHGAGNSGGDRPQIFIDRRGYPGGGLMTERETPASVRAIITDKEGRVLLLRRAEYLKKYPGLWELPGGMVKEGESLPGCLVRTVLEETGLNLEICGCTGSCESTWEGKTEVHQIWVAHPQQPQQKNLRLAPGHTASAWASFDEIEMFRTVPWLKDAVRQIV</sequence>
<dbReference type="CDD" id="cd02883">
    <property type="entry name" value="NUDIX_Hydrolase"/>
    <property type="match status" value="1"/>
</dbReference>
<dbReference type="GO" id="GO:0016787">
    <property type="term" value="F:hydrolase activity"/>
    <property type="evidence" value="ECO:0007669"/>
    <property type="project" value="UniProtKB-KW"/>
</dbReference>
<gene>
    <name evidence="6" type="ORF">E2N92_11520</name>
</gene>
<keyword evidence="3" id="KW-0460">Magnesium</keyword>
<reference evidence="6" key="1">
    <citation type="journal article" date="2005" name="Int. J. Syst. Evol. Microbiol.">
        <title>Methanofollis formosanus sp. nov., isolated from a fish pond.</title>
        <authorList>
            <person name="Wu S.Y."/>
            <person name="Chen S.C."/>
            <person name="Lai M.C."/>
        </authorList>
    </citation>
    <scope>NUCLEOTIDE SEQUENCE</scope>
    <source>
        <strain evidence="6">ML15</strain>
    </source>
</reference>
<dbReference type="AlphaFoldDB" id="A0A8G1EGN6"/>
<feature type="domain" description="Nudix hydrolase" evidence="5">
    <location>
        <begin position="80"/>
        <end position="210"/>
    </location>
</feature>
<evidence type="ECO:0000313" key="7">
    <source>
        <dbReference type="Proteomes" id="UP000826709"/>
    </source>
</evidence>
<dbReference type="InterPro" id="IPR015797">
    <property type="entry name" value="NUDIX_hydrolase-like_dom_sf"/>
</dbReference>
<evidence type="ECO:0000313" key="6">
    <source>
        <dbReference type="EMBL" id="QYZ80008.1"/>
    </source>
</evidence>
<dbReference type="Proteomes" id="UP000826709">
    <property type="component" value="Chromosome"/>
</dbReference>
<evidence type="ECO:0000256" key="2">
    <source>
        <dbReference type="ARBA" id="ARBA00022801"/>
    </source>
</evidence>
<dbReference type="InterPro" id="IPR000086">
    <property type="entry name" value="NUDIX_hydrolase_dom"/>
</dbReference>
<dbReference type="EMBL" id="CP037968">
    <property type="protein sequence ID" value="QYZ80008.1"/>
    <property type="molecule type" value="Genomic_DNA"/>
</dbReference>
<dbReference type="KEGG" id="mfk:E2N92_11520"/>
<dbReference type="PANTHER" id="PTHR43046:SF12">
    <property type="entry name" value="GDP-MANNOSE MANNOSYL HYDROLASE"/>
    <property type="match status" value="1"/>
</dbReference>
<protein>
    <submittedName>
        <fullName evidence="6">NUDIX hydrolase</fullName>
    </submittedName>
</protein>
<feature type="region of interest" description="Disordered" evidence="4">
    <location>
        <begin position="1"/>
        <end position="66"/>
    </location>
</feature>
<organism evidence="6 7">
    <name type="scientific">Methanofollis formosanus</name>
    <dbReference type="NCBI Taxonomy" id="299308"/>
    <lineage>
        <taxon>Archaea</taxon>
        <taxon>Methanobacteriati</taxon>
        <taxon>Methanobacteriota</taxon>
        <taxon>Stenosarchaea group</taxon>
        <taxon>Methanomicrobia</taxon>
        <taxon>Methanomicrobiales</taxon>
        <taxon>Methanomicrobiaceae</taxon>
        <taxon>Methanofollis</taxon>
    </lineage>
</organism>
<name>A0A8G1EGN6_9EURY</name>
<dbReference type="Pfam" id="PF00293">
    <property type="entry name" value="NUDIX"/>
    <property type="match status" value="1"/>
</dbReference>
<dbReference type="SUPFAM" id="SSF55811">
    <property type="entry name" value="Nudix"/>
    <property type="match status" value="1"/>
</dbReference>
<comment type="cofactor">
    <cofactor evidence="1">
        <name>Mg(2+)</name>
        <dbReference type="ChEBI" id="CHEBI:18420"/>
    </cofactor>
</comment>
<evidence type="ECO:0000256" key="1">
    <source>
        <dbReference type="ARBA" id="ARBA00001946"/>
    </source>
</evidence>
<keyword evidence="7" id="KW-1185">Reference proteome</keyword>
<evidence type="ECO:0000259" key="5">
    <source>
        <dbReference type="PROSITE" id="PS51462"/>
    </source>
</evidence>